<keyword evidence="1" id="KW-0175">Coiled coil</keyword>
<dbReference type="InterPro" id="IPR011704">
    <property type="entry name" value="ATPase_dyneun-rel_AAA"/>
</dbReference>
<gene>
    <name evidence="3" type="ORF">ACE1CC_22100</name>
</gene>
<evidence type="ECO:0000313" key="4">
    <source>
        <dbReference type="Proteomes" id="UP001576774"/>
    </source>
</evidence>
<protein>
    <submittedName>
        <fullName evidence="3">AAA family ATPase</fullName>
    </submittedName>
</protein>
<dbReference type="Pfam" id="PF07728">
    <property type="entry name" value="AAA_5"/>
    <property type="match status" value="1"/>
</dbReference>
<feature type="coiled-coil region" evidence="1">
    <location>
        <begin position="120"/>
        <end position="201"/>
    </location>
</feature>
<dbReference type="SUPFAM" id="SSF52540">
    <property type="entry name" value="P-loop containing nucleoside triphosphate hydrolases"/>
    <property type="match status" value="1"/>
</dbReference>
<dbReference type="Gene3D" id="3.40.50.300">
    <property type="entry name" value="P-loop containing nucleotide triphosphate hydrolases"/>
    <property type="match status" value="1"/>
</dbReference>
<dbReference type="RefSeq" id="WP_413272594.1">
    <property type="nucleotide sequence ID" value="NZ_JBHFNQ010000169.1"/>
</dbReference>
<sequence length="610" mass="69890">MEAHPYEPFANETWIIDLIILEKLEIPGQVREKWRAGPLAIYPLVDSLRLKDGTSVKQFFLVPSKLDISCDQYVKFYWDKPGERGFDSQGKAGDPRGVVIQIVTKEEAENLQKQMQESLAYELRCQLQDKLNQLQQEQKRVAQQVEELAQIRTQELRNKIKAEEENLAQEKTLLDAECQRLNEQQKYLESLAEDVKNAKDIWIALEPYRAAVPLVIDSKLSETTEPCPLPENLGTEWNQMLHSSGLSLPKYVSTSYLLALFSSFYSGSLILLNGSVGVGKTSLIQHSASLLGGQSRIIPVRPAWLDPSDLLGFFDPLSETFRPTPFLTALKDANNHYDRLHLVCLDELNLAKIENYGADLLSALEYSRSEQEKQGLQIYSSNIETELWEEARLLHEEQQRDYKQIQRLKRLEIILKDYASNFPIPKNIVLLGTLNSDETTYDLSPKVIDRSFVITYPLADLTAEIFSQPVDPKSIARNISVSSLRERIKDMIGNTIDGWEIIVKWNKEYLTKLGIPLGHRAKKEYTVFSATANCLGLTQNDCLGYFLFTKVLPRISFFKGTDSNNLNREELCSKWFTELAVYRDFGVSALLTQMQDQLEDDRRRNVRYWG</sequence>
<evidence type="ECO:0000259" key="2">
    <source>
        <dbReference type="Pfam" id="PF07728"/>
    </source>
</evidence>
<keyword evidence="4" id="KW-1185">Reference proteome</keyword>
<dbReference type="EMBL" id="JBHFNQ010000169">
    <property type="protein sequence ID" value="MFB2879558.1"/>
    <property type="molecule type" value="Genomic_DNA"/>
</dbReference>
<evidence type="ECO:0000256" key="1">
    <source>
        <dbReference type="SAM" id="Coils"/>
    </source>
</evidence>
<comment type="caution">
    <text evidence="3">The sequence shown here is derived from an EMBL/GenBank/DDBJ whole genome shotgun (WGS) entry which is preliminary data.</text>
</comment>
<accession>A0ABV4X9T2</accession>
<reference evidence="3 4" key="1">
    <citation type="submission" date="2024-09" db="EMBL/GenBank/DDBJ databases">
        <title>Floridaenema gen nov. (Aerosakkonemataceae, Aerosakkonematales ord. nov., Cyanobacteria) from benthic tropical and subtropical fresh waters, with the description of four new species.</title>
        <authorList>
            <person name="Moretto J.A."/>
            <person name="Berthold D.E."/>
            <person name="Lefler F.W."/>
            <person name="Huang I.-S."/>
            <person name="Laughinghouse H. IV."/>
        </authorList>
    </citation>
    <scope>NUCLEOTIDE SEQUENCE [LARGE SCALE GENOMIC DNA]</scope>
    <source>
        <strain evidence="3 4">BLCC-F46</strain>
    </source>
</reference>
<name>A0ABV4X9T2_9CYAN</name>
<feature type="domain" description="ATPase dynein-related AAA" evidence="2">
    <location>
        <begin position="270"/>
        <end position="382"/>
    </location>
</feature>
<dbReference type="InterPro" id="IPR027417">
    <property type="entry name" value="P-loop_NTPase"/>
</dbReference>
<organism evidence="3 4">
    <name type="scientific">Floridaenema aerugineum BLCC-F46</name>
    <dbReference type="NCBI Taxonomy" id="3153654"/>
    <lineage>
        <taxon>Bacteria</taxon>
        <taxon>Bacillati</taxon>
        <taxon>Cyanobacteriota</taxon>
        <taxon>Cyanophyceae</taxon>
        <taxon>Oscillatoriophycideae</taxon>
        <taxon>Aerosakkonematales</taxon>
        <taxon>Aerosakkonemataceae</taxon>
        <taxon>Floridanema</taxon>
        <taxon>Floridanema aerugineum</taxon>
    </lineage>
</organism>
<proteinExistence type="predicted"/>
<evidence type="ECO:0000313" key="3">
    <source>
        <dbReference type="EMBL" id="MFB2879558.1"/>
    </source>
</evidence>
<dbReference type="Proteomes" id="UP001576774">
    <property type="component" value="Unassembled WGS sequence"/>
</dbReference>